<evidence type="ECO:0000313" key="2">
    <source>
        <dbReference type="EMBL" id="EKV29959.1"/>
    </source>
</evidence>
<organism evidence="2 3">
    <name type="scientific">Caenispirillum salinarum AK4</name>
    <dbReference type="NCBI Taxonomy" id="1238182"/>
    <lineage>
        <taxon>Bacteria</taxon>
        <taxon>Pseudomonadati</taxon>
        <taxon>Pseudomonadota</taxon>
        <taxon>Alphaproteobacteria</taxon>
        <taxon>Rhodospirillales</taxon>
        <taxon>Novispirillaceae</taxon>
        <taxon>Caenispirillum</taxon>
    </lineage>
</organism>
<dbReference type="Proteomes" id="UP000009881">
    <property type="component" value="Unassembled WGS sequence"/>
</dbReference>
<dbReference type="EMBL" id="ANHY01000010">
    <property type="protein sequence ID" value="EKV29959.1"/>
    <property type="molecule type" value="Genomic_DNA"/>
</dbReference>
<keyword evidence="3" id="KW-1185">Reference proteome</keyword>
<feature type="domain" description="Reverse transcriptase" evidence="1">
    <location>
        <begin position="60"/>
        <end position="331"/>
    </location>
</feature>
<sequence>MNPEVRLKALVARGYLPRELPPAFTSRPFGEHVHDILLEWERLGVFSRKTPGKVQTPFGKKFKSKSYSYKLTDTESELISKPKRGYERRSIYLTHPVPQAVLSLEIARNWKIILKWLSRRRYSLDRLQFSGNFSSALDTINFAAHAVKKSFIQGTSDWIVKTDINRFYPTIYTHSISWAAYGKEKVKQNINLYSGSLADRLDGIVRACNRNQTVGIPIGPETSRVIAEIISARIDDDFTKICPDVAFNFADRLQDDWFVGLETLEHAERVLASISSAYRGYGLEINGTKTSVERVISSHQLEWKSELSAFLSHRPGTLKGSRLKEFLALSLKLQADNRSESVVGYTISILENRIHRTPDPEEIESFLLKAAVVSPVSMDRICSLLLNIDHHTKRISRKRVGQRFTRLAERALINDNMYELIWLIYSLRGLHVPLRSKEICDGISEKCSSVTALLLLDMKKRGLCQRPLPEGDWVEAFRPERVDADWVWLLAYESIRLGWLPDPKNLMDRPFFKAMNSRGVYFFDTTKKVYSTKYELKRRKVVTQRKLKEVHDIMRVLRSISLSDLDFEDYA</sequence>
<dbReference type="Pfam" id="PF00078">
    <property type="entry name" value="RVT_1"/>
    <property type="match status" value="1"/>
</dbReference>
<dbReference type="PROSITE" id="PS50878">
    <property type="entry name" value="RT_POL"/>
    <property type="match status" value="1"/>
</dbReference>
<proteinExistence type="predicted"/>
<comment type="caution">
    <text evidence="2">The sequence shown here is derived from an EMBL/GenBank/DDBJ whole genome shotgun (WGS) entry which is preliminary data.</text>
</comment>
<evidence type="ECO:0000313" key="3">
    <source>
        <dbReference type="Proteomes" id="UP000009881"/>
    </source>
</evidence>
<evidence type="ECO:0000259" key="1">
    <source>
        <dbReference type="PROSITE" id="PS50878"/>
    </source>
</evidence>
<reference evidence="2 3" key="1">
    <citation type="journal article" date="2013" name="Genome Announc.">
        <title>Draft Genome Sequence of an Alphaproteobacterium, Caenispirillum salinarum AK4(T), Isolated from a Solar Saltern.</title>
        <authorList>
            <person name="Khatri I."/>
            <person name="Singh A."/>
            <person name="Korpole S."/>
            <person name="Pinnaka A.K."/>
            <person name="Subramanian S."/>
        </authorList>
    </citation>
    <scope>NUCLEOTIDE SEQUENCE [LARGE SCALE GENOMIC DNA]</scope>
    <source>
        <strain evidence="2 3">AK4</strain>
    </source>
</reference>
<dbReference type="RefSeq" id="WP_009540700.1">
    <property type="nucleotide sequence ID" value="NZ_ANHY01000010.1"/>
</dbReference>
<dbReference type="CDD" id="cd01646">
    <property type="entry name" value="RT_Bac_retron_I"/>
    <property type="match status" value="1"/>
</dbReference>
<dbReference type="InterPro" id="IPR000477">
    <property type="entry name" value="RT_dom"/>
</dbReference>
<dbReference type="PATRIC" id="fig|1238182.3.peg.2256"/>
<dbReference type="AlphaFoldDB" id="K9GYV3"/>
<accession>K9GYV3</accession>
<gene>
    <name evidence="2" type="ORF">C882_0040</name>
</gene>
<name>K9GYV3_9PROT</name>
<dbReference type="eggNOG" id="COG3344">
    <property type="taxonomic scope" value="Bacteria"/>
</dbReference>
<dbReference type="STRING" id="1238182.C882_0040"/>
<protein>
    <recommendedName>
        <fullName evidence="1">Reverse transcriptase domain-containing protein</fullName>
    </recommendedName>
</protein>
<dbReference type="OrthoDB" id="9780724at2"/>